<proteinExistence type="predicted"/>
<evidence type="ECO:0000256" key="2">
    <source>
        <dbReference type="ARBA" id="ARBA00022737"/>
    </source>
</evidence>
<evidence type="ECO:0000256" key="4">
    <source>
        <dbReference type="ARBA" id="ARBA00039854"/>
    </source>
</evidence>
<name>A0A4R9KBD0_9LEPT</name>
<keyword evidence="3" id="KW-0968">Cytoplasmic vesicle</keyword>
<protein>
    <recommendedName>
        <fullName evidence="4">MORN repeat-containing protein 3</fullName>
    </recommendedName>
</protein>
<dbReference type="PANTHER" id="PTHR46511">
    <property type="entry name" value="MORN REPEAT-CONTAINING PROTEIN 3"/>
    <property type="match status" value="1"/>
</dbReference>
<evidence type="ECO:0000256" key="5">
    <source>
        <dbReference type="ARBA" id="ARBA00045851"/>
    </source>
</evidence>
<dbReference type="Gene3D" id="2.20.110.10">
    <property type="entry name" value="Histone H3 K4-specific methyltransferase SET7/9 N-terminal domain"/>
    <property type="match status" value="1"/>
</dbReference>
<feature type="signal peptide" evidence="6">
    <location>
        <begin position="1"/>
        <end position="22"/>
    </location>
</feature>
<evidence type="ECO:0000313" key="7">
    <source>
        <dbReference type="EMBL" id="TGL63366.1"/>
    </source>
</evidence>
<organism evidence="7 8">
    <name type="scientific">Leptospira sarikeiensis</name>
    <dbReference type="NCBI Taxonomy" id="2484943"/>
    <lineage>
        <taxon>Bacteria</taxon>
        <taxon>Pseudomonadati</taxon>
        <taxon>Spirochaetota</taxon>
        <taxon>Spirochaetia</taxon>
        <taxon>Leptospirales</taxon>
        <taxon>Leptospiraceae</taxon>
        <taxon>Leptospira</taxon>
    </lineage>
</organism>
<feature type="chain" id="PRO_5020280060" description="MORN repeat-containing protein 3" evidence="6">
    <location>
        <begin position="23"/>
        <end position="257"/>
    </location>
</feature>
<keyword evidence="8" id="KW-1185">Reference proteome</keyword>
<sequence>MNRKLICILILSLFLFSYGNCATVPWKCVSGETCNAIKEGSVISQYGHTYHGELKNGIPDGVGSVEFGSGRWYNIYINGYALGSPIHGSVGNPGDRYEGGVGIDKHEDIQLNGKGTLFYKDGSKIETTWKENKPEGKGKITPANGQSLEGNFYDGGWICLTGDCKNGSGKRIYKNCAAFEKGTFVKGELMKGLYVSDESELMDGEWRMDGKFKRFTSGIYKIGRQMNSLDRLRQKDSPKVQYVEVSKETIQCAEHIN</sequence>
<evidence type="ECO:0000313" key="8">
    <source>
        <dbReference type="Proteomes" id="UP000297762"/>
    </source>
</evidence>
<comment type="subcellular location">
    <subcellularLocation>
        <location evidence="1">Cytoplasmic vesicle</location>
        <location evidence="1">Secretory vesicle</location>
        <location evidence="1">Acrosome</location>
    </subcellularLocation>
</comment>
<dbReference type="EMBL" id="RQGF01000012">
    <property type="protein sequence ID" value="TGL63366.1"/>
    <property type="molecule type" value="Genomic_DNA"/>
</dbReference>
<keyword evidence="6" id="KW-0732">Signal</keyword>
<dbReference type="AlphaFoldDB" id="A0A4R9KBD0"/>
<comment type="function">
    <text evidence="5">Assembles a suppression complex (suppresome) by tethering SIRT1 and MDM2 to regulate composite modifications of p53/TP53. Confers both deacetylation-mediated functional inactivation, by SIRT1, and ubiquitination-dependent degradation, by MDM2, of p53/TP53, promoting a proliferative and cell survival behaviors. May play a role in the regulation of spermatogenesis.</text>
</comment>
<reference evidence="7" key="1">
    <citation type="journal article" date="2019" name="PLoS Negl. Trop. Dis.">
        <title>Revisiting the worldwide diversity of Leptospira species in the environment.</title>
        <authorList>
            <person name="Vincent A.T."/>
            <person name="Schiettekatte O."/>
            <person name="Bourhy P."/>
            <person name="Veyrier F.J."/>
            <person name="Picardeau M."/>
        </authorList>
    </citation>
    <scope>NUCLEOTIDE SEQUENCE [LARGE SCALE GENOMIC DNA]</scope>
    <source>
        <strain evidence="7">201702455</strain>
    </source>
</reference>
<accession>A0A4R9KBD0</accession>
<evidence type="ECO:0000256" key="6">
    <source>
        <dbReference type="SAM" id="SignalP"/>
    </source>
</evidence>
<evidence type="ECO:0000256" key="3">
    <source>
        <dbReference type="ARBA" id="ARBA00023329"/>
    </source>
</evidence>
<dbReference type="InterPro" id="IPR052472">
    <property type="entry name" value="MORN3"/>
</dbReference>
<comment type="caution">
    <text evidence="7">The sequence shown here is derived from an EMBL/GenBank/DDBJ whole genome shotgun (WGS) entry which is preliminary data.</text>
</comment>
<dbReference type="RefSeq" id="WP_135648450.1">
    <property type="nucleotide sequence ID" value="NZ_RQGF01000012.1"/>
</dbReference>
<evidence type="ECO:0000256" key="1">
    <source>
        <dbReference type="ARBA" id="ARBA00004218"/>
    </source>
</evidence>
<dbReference type="InterPro" id="IPR003409">
    <property type="entry name" value="MORN"/>
</dbReference>
<dbReference type="OrthoDB" id="346046at2"/>
<dbReference type="SUPFAM" id="SSF82185">
    <property type="entry name" value="Histone H3 K4-specific methyltransferase SET7/9 N-terminal domain"/>
    <property type="match status" value="1"/>
</dbReference>
<dbReference type="Proteomes" id="UP000297762">
    <property type="component" value="Unassembled WGS sequence"/>
</dbReference>
<keyword evidence="2" id="KW-0677">Repeat</keyword>
<gene>
    <name evidence="7" type="ORF">EHQ64_05250</name>
</gene>
<dbReference type="Pfam" id="PF02493">
    <property type="entry name" value="MORN"/>
    <property type="match status" value="3"/>
</dbReference>
<dbReference type="PANTHER" id="PTHR46511:SF1">
    <property type="entry name" value="MORN REPEAT-CONTAINING PROTEIN 3"/>
    <property type="match status" value="1"/>
</dbReference>
<dbReference type="GO" id="GO:0031410">
    <property type="term" value="C:cytoplasmic vesicle"/>
    <property type="evidence" value="ECO:0007669"/>
    <property type="project" value="UniProtKB-KW"/>
</dbReference>